<dbReference type="AlphaFoldDB" id="A0A518H0J8"/>
<evidence type="ECO:0000256" key="5">
    <source>
        <dbReference type="ARBA" id="ARBA00023136"/>
    </source>
</evidence>
<accession>A0A518H0J8</accession>
<dbReference type="KEGG" id="tpla:ElP_22470"/>
<dbReference type="InterPro" id="IPR003838">
    <property type="entry name" value="ABC3_permease_C"/>
</dbReference>
<evidence type="ECO:0000313" key="11">
    <source>
        <dbReference type="Proteomes" id="UP000317835"/>
    </source>
</evidence>
<proteinExistence type="inferred from homology"/>
<keyword evidence="11" id="KW-1185">Reference proteome</keyword>
<feature type="transmembrane region" description="Helical" evidence="7">
    <location>
        <begin position="20"/>
        <end position="42"/>
    </location>
</feature>
<comment type="subcellular location">
    <subcellularLocation>
        <location evidence="1">Cell membrane</location>
        <topology evidence="1">Multi-pass membrane protein</topology>
    </subcellularLocation>
</comment>
<organism evidence="10 11">
    <name type="scientific">Tautonia plasticadhaerens</name>
    <dbReference type="NCBI Taxonomy" id="2527974"/>
    <lineage>
        <taxon>Bacteria</taxon>
        <taxon>Pseudomonadati</taxon>
        <taxon>Planctomycetota</taxon>
        <taxon>Planctomycetia</taxon>
        <taxon>Isosphaerales</taxon>
        <taxon>Isosphaeraceae</taxon>
        <taxon>Tautonia</taxon>
    </lineage>
</organism>
<dbReference type="GO" id="GO:0016787">
    <property type="term" value="F:hydrolase activity"/>
    <property type="evidence" value="ECO:0007669"/>
    <property type="project" value="UniProtKB-KW"/>
</dbReference>
<dbReference type="InterPro" id="IPR050250">
    <property type="entry name" value="Macrolide_Exporter_MacB"/>
</dbReference>
<dbReference type="EMBL" id="CP036426">
    <property type="protein sequence ID" value="QDV34362.1"/>
    <property type="molecule type" value="Genomic_DNA"/>
</dbReference>
<evidence type="ECO:0000259" key="9">
    <source>
        <dbReference type="Pfam" id="PF12704"/>
    </source>
</evidence>
<dbReference type="PANTHER" id="PTHR30572">
    <property type="entry name" value="MEMBRANE COMPONENT OF TRANSPORTER-RELATED"/>
    <property type="match status" value="1"/>
</dbReference>
<evidence type="ECO:0000256" key="4">
    <source>
        <dbReference type="ARBA" id="ARBA00022989"/>
    </source>
</evidence>
<protein>
    <submittedName>
        <fullName evidence="10">Macrolide export ATP-binding/permease protein MacB</fullName>
        <ecNumber evidence="10">3.6.3.-</ecNumber>
    </submittedName>
</protein>
<dbReference type="GO" id="GO:0005886">
    <property type="term" value="C:plasma membrane"/>
    <property type="evidence" value="ECO:0007669"/>
    <property type="project" value="UniProtKB-SubCell"/>
</dbReference>
<comment type="similarity">
    <text evidence="6">Belongs to the ABC-4 integral membrane protein family.</text>
</comment>
<evidence type="ECO:0000259" key="8">
    <source>
        <dbReference type="Pfam" id="PF02687"/>
    </source>
</evidence>
<evidence type="ECO:0000256" key="1">
    <source>
        <dbReference type="ARBA" id="ARBA00004651"/>
    </source>
</evidence>
<keyword evidence="10" id="KW-0547">Nucleotide-binding</keyword>
<dbReference type="GO" id="GO:0005524">
    <property type="term" value="F:ATP binding"/>
    <property type="evidence" value="ECO:0007669"/>
    <property type="project" value="UniProtKB-KW"/>
</dbReference>
<dbReference type="Pfam" id="PF02687">
    <property type="entry name" value="FtsX"/>
    <property type="match status" value="1"/>
</dbReference>
<keyword evidence="2" id="KW-1003">Cell membrane</keyword>
<keyword evidence="10" id="KW-0067">ATP-binding</keyword>
<keyword evidence="3 7" id="KW-0812">Transmembrane</keyword>
<name>A0A518H0J8_9BACT</name>
<dbReference type="Proteomes" id="UP000317835">
    <property type="component" value="Chromosome"/>
</dbReference>
<sequence>MGYLRFIVRNLRGRPARTALTTVGLAVAVSAVMLLSGISMGFERAFQAIYRSRGIDLIVVRAGISDQLSSTLDEGMAGAIRRIPGVAELAPSLMDSVSFEGANLVSVLANGWEPGGLLIDGLTIVDGRGLREGDGAAVLLGRVLALNLGKGVGDRVEIAGEPFEVAGVYESESLFENGGLVMPLGELQRMMGRQGQVTGFVVVAKPGTDPGALGREIERRVGGVAATPARDYVSGNIQLRLARAMAAATTGIALLLGSVGLLNTMAMAVTERTSEIGLLRALGWRRSRIVLLLMGEAAALGLLGVLLGTALAFGGARAVTLSPTSRGFIDPNLSPVVLGVGLALGVGLTLLGGLYPAVRASRLEPTEALRHD</sequence>
<feature type="transmembrane region" description="Helical" evidence="7">
    <location>
        <begin position="333"/>
        <end position="355"/>
    </location>
</feature>
<evidence type="ECO:0000313" key="10">
    <source>
        <dbReference type="EMBL" id="QDV34362.1"/>
    </source>
</evidence>
<reference evidence="10 11" key="1">
    <citation type="submission" date="2019-02" db="EMBL/GenBank/DDBJ databases">
        <title>Deep-cultivation of Planctomycetes and their phenomic and genomic characterization uncovers novel biology.</title>
        <authorList>
            <person name="Wiegand S."/>
            <person name="Jogler M."/>
            <person name="Boedeker C."/>
            <person name="Pinto D."/>
            <person name="Vollmers J."/>
            <person name="Rivas-Marin E."/>
            <person name="Kohn T."/>
            <person name="Peeters S.H."/>
            <person name="Heuer A."/>
            <person name="Rast P."/>
            <person name="Oberbeckmann S."/>
            <person name="Bunk B."/>
            <person name="Jeske O."/>
            <person name="Meyerdierks A."/>
            <person name="Storesund J.E."/>
            <person name="Kallscheuer N."/>
            <person name="Luecker S."/>
            <person name="Lage O.M."/>
            <person name="Pohl T."/>
            <person name="Merkel B.J."/>
            <person name="Hornburger P."/>
            <person name="Mueller R.-W."/>
            <person name="Bruemmer F."/>
            <person name="Labrenz M."/>
            <person name="Spormann A.M."/>
            <person name="Op den Camp H."/>
            <person name="Overmann J."/>
            <person name="Amann R."/>
            <person name="Jetten M.S.M."/>
            <person name="Mascher T."/>
            <person name="Medema M.H."/>
            <person name="Devos D.P."/>
            <person name="Kaster A.-K."/>
            <person name="Ovreas L."/>
            <person name="Rohde M."/>
            <person name="Galperin M.Y."/>
            <person name="Jogler C."/>
        </authorList>
    </citation>
    <scope>NUCLEOTIDE SEQUENCE [LARGE SCALE GENOMIC DNA]</scope>
    <source>
        <strain evidence="10 11">ElP</strain>
    </source>
</reference>
<evidence type="ECO:0000256" key="3">
    <source>
        <dbReference type="ARBA" id="ARBA00022692"/>
    </source>
</evidence>
<dbReference type="PANTHER" id="PTHR30572:SF4">
    <property type="entry name" value="ABC TRANSPORTER PERMEASE YTRF"/>
    <property type="match status" value="1"/>
</dbReference>
<evidence type="ECO:0000256" key="6">
    <source>
        <dbReference type="ARBA" id="ARBA00038076"/>
    </source>
</evidence>
<evidence type="ECO:0000256" key="2">
    <source>
        <dbReference type="ARBA" id="ARBA00022475"/>
    </source>
</evidence>
<feature type="transmembrane region" description="Helical" evidence="7">
    <location>
        <begin position="244"/>
        <end position="269"/>
    </location>
</feature>
<evidence type="ECO:0000256" key="7">
    <source>
        <dbReference type="SAM" id="Phobius"/>
    </source>
</evidence>
<keyword evidence="10" id="KW-0378">Hydrolase</keyword>
<feature type="domain" description="ABC3 transporter permease C-terminal" evidence="8">
    <location>
        <begin position="251"/>
        <end position="365"/>
    </location>
</feature>
<dbReference type="InterPro" id="IPR025857">
    <property type="entry name" value="MacB_PCD"/>
</dbReference>
<feature type="transmembrane region" description="Helical" evidence="7">
    <location>
        <begin position="289"/>
        <end position="313"/>
    </location>
</feature>
<feature type="domain" description="MacB-like periplasmic core" evidence="9">
    <location>
        <begin position="18"/>
        <end position="219"/>
    </location>
</feature>
<gene>
    <name evidence="10" type="primary">macB_3</name>
    <name evidence="10" type="ORF">ElP_22470</name>
</gene>
<keyword evidence="4 7" id="KW-1133">Transmembrane helix</keyword>
<dbReference type="EC" id="3.6.3.-" evidence="10"/>
<dbReference type="GO" id="GO:0022857">
    <property type="term" value="F:transmembrane transporter activity"/>
    <property type="evidence" value="ECO:0007669"/>
    <property type="project" value="TreeGrafter"/>
</dbReference>
<dbReference type="Pfam" id="PF12704">
    <property type="entry name" value="MacB_PCD"/>
    <property type="match status" value="1"/>
</dbReference>
<dbReference type="OrthoDB" id="9775474at2"/>
<dbReference type="RefSeq" id="WP_145269200.1">
    <property type="nucleotide sequence ID" value="NZ_CP036426.1"/>
</dbReference>
<keyword evidence="5 7" id="KW-0472">Membrane</keyword>